<keyword evidence="3" id="KW-1133">Transmembrane helix</keyword>
<evidence type="ECO:0000256" key="2">
    <source>
        <dbReference type="PROSITE-ProRule" id="PRU00703"/>
    </source>
</evidence>
<dbReference type="InterPro" id="IPR000644">
    <property type="entry name" value="CBS_dom"/>
</dbReference>
<dbReference type="PANTHER" id="PTHR43080">
    <property type="entry name" value="CBS DOMAIN-CONTAINING PROTEIN CBSX3, MITOCHONDRIAL"/>
    <property type="match status" value="1"/>
</dbReference>
<dbReference type="GO" id="GO:0019146">
    <property type="term" value="F:arabinose-5-phosphate isomerase activity"/>
    <property type="evidence" value="ECO:0007669"/>
    <property type="project" value="UniProtKB-EC"/>
</dbReference>
<dbReference type="InterPro" id="IPR046342">
    <property type="entry name" value="CBS_dom_sf"/>
</dbReference>
<reference evidence="5 6" key="1">
    <citation type="submission" date="2018-03" db="EMBL/GenBank/DDBJ databases">
        <authorList>
            <person name="Keele B.F."/>
        </authorList>
    </citation>
    <scope>NUCLEOTIDE SEQUENCE [LARGE SCALE GENOMIC DNA]</scope>
    <source>
        <strain evidence="5 6">CeCT 8812</strain>
    </source>
</reference>
<dbReference type="AlphaFoldDB" id="A0A2R8A9N9"/>
<keyword evidence="5" id="KW-0413">Isomerase</keyword>
<dbReference type="SMART" id="SM00116">
    <property type="entry name" value="CBS"/>
    <property type="match status" value="2"/>
</dbReference>
<organism evidence="5 6">
    <name type="scientific">Pontivivens insulae</name>
    <dbReference type="NCBI Taxonomy" id="1639689"/>
    <lineage>
        <taxon>Bacteria</taxon>
        <taxon>Pseudomonadati</taxon>
        <taxon>Pseudomonadota</taxon>
        <taxon>Alphaproteobacteria</taxon>
        <taxon>Rhodobacterales</taxon>
        <taxon>Paracoccaceae</taxon>
        <taxon>Pontivivens</taxon>
    </lineage>
</organism>
<dbReference type="EMBL" id="OMKW01000002">
    <property type="protein sequence ID" value="SPF28932.1"/>
    <property type="molecule type" value="Genomic_DNA"/>
</dbReference>
<dbReference type="RefSeq" id="WP_245895295.1">
    <property type="nucleotide sequence ID" value="NZ_OMKW01000002.1"/>
</dbReference>
<feature type="transmembrane region" description="Helical" evidence="3">
    <location>
        <begin position="152"/>
        <end position="173"/>
    </location>
</feature>
<dbReference type="InterPro" id="IPR051257">
    <property type="entry name" value="Diverse_CBS-Domain"/>
</dbReference>
<evidence type="ECO:0000313" key="5">
    <source>
        <dbReference type="EMBL" id="SPF28932.1"/>
    </source>
</evidence>
<keyword evidence="1 2" id="KW-0129">CBS domain</keyword>
<dbReference type="Proteomes" id="UP000244932">
    <property type="component" value="Unassembled WGS sequence"/>
</dbReference>
<sequence length="174" mass="19160">MKQTEQIGDRPELRHKPAPLTCSATATVRQAVAAMNAQNFGCVVVVDDAQRVEGILSERDVMRRVVHTGLDPETTRVADVMTSNPRCARNSDLVLDWLRVMSNERFRRVPVVDDDGRLMAIFTMGDFVAYTWPDLIYDRPAKAAGATLDLRLVAMIGGGVLLYSLIIAAIFALG</sequence>
<dbReference type="PROSITE" id="PS51371">
    <property type="entry name" value="CBS"/>
    <property type="match status" value="2"/>
</dbReference>
<feature type="domain" description="CBS" evidence="4">
    <location>
        <begin position="81"/>
        <end position="139"/>
    </location>
</feature>
<evidence type="ECO:0000259" key="4">
    <source>
        <dbReference type="PROSITE" id="PS51371"/>
    </source>
</evidence>
<dbReference type="Pfam" id="PF00571">
    <property type="entry name" value="CBS"/>
    <property type="match status" value="2"/>
</dbReference>
<accession>A0A2R8A9N9</accession>
<proteinExistence type="predicted"/>
<dbReference type="SUPFAM" id="SSF54631">
    <property type="entry name" value="CBS-domain pair"/>
    <property type="match status" value="1"/>
</dbReference>
<evidence type="ECO:0000256" key="1">
    <source>
        <dbReference type="ARBA" id="ARBA00023122"/>
    </source>
</evidence>
<dbReference type="EC" id="5.3.1.13" evidence="5"/>
<evidence type="ECO:0000313" key="6">
    <source>
        <dbReference type="Proteomes" id="UP000244932"/>
    </source>
</evidence>
<dbReference type="Gene3D" id="3.10.580.10">
    <property type="entry name" value="CBS-domain"/>
    <property type="match status" value="1"/>
</dbReference>
<name>A0A2R8A9N9_9RHOB</name>
<dbReference type="PANTHER" id="PTHR43080:SF2">
    <property type="entry name" value="CBS DOMAIN-CONTAINING PROTEIN"/>
    <property type="match status" value="1"/>
</dbReference>
<gene>
    <name evidence="5" type="primary">kdsD_2</name>
    <name evidence="5" type="ORF">POI8812_01235</name>
</gene>
<keyword evidence="6" id="KW-1185">Reference proteome</keyword>
<keyword evidence="3" id="KW-0812">Transmembrane</keyword>
<feature type="domain" description="CBS" evidence="4">
    <location>
        <begin position="15"/>
        <end position="73"/>
    </location>
</feature>
<protein>
    <submittedName>
        <fullName evidence="5">Arabinose 5-phosphate isomerase KdsD</fullName>
        <ecNumber evidence="5">5.3.1.13</ecNumber>
    </submittedName>
</protein>
<evidence type="ECO:0000256" key="3">
    <source>
        <dbReference type="SAM" id="Phobius"/>
    </source>
</evidence>
<keyword evidence="3" id="KW-0472">Membrane</keyword>